<dbReference type="EMBL" id="CP035503">
    <property type="protein sequence ID" value="QDL38532.1"/>
    <property type="molecule type" value="Genomic_DNA"/>
</dbReference>
<feature type="domain" description="FAD-dependent oxidoreductase 2 FAD-binding" evidence="13">
    <location>
        <begin position="13"/>
        <end position="395"/>
    </location>
</feature>
<dbReference type="InterPro" id="IPR015939">
    <property type="entry name" value="Fum_Rdtase/Succ_DH_flav-like_C"/>
</dbReference>
<dbReference type="UniPathway" id="UPA00253">
    <property type="reaction ID" value="UER00326"/>
</dbReference>
<sequence>MNLLQRRPVRSFDLVIVGSGLAGLATALLASPDKQVAIVTKQQLSDGASAWAQGGIAAVLAEGDSFDEHVQDTLTAGTGLCDPDATRFVVENAPAAIAWLRQLGVAFTLEEGTTDQLHLTREGGHSQRRIVHMTDATGAAVQRTLMEQVRGRTNISLFEHHTLVDVITSHKLNPSSTETNRCLGLYVFDEGRGEVVTLGATHTVLATGGAGKVYLYTTNPDTATGDGIAAAWRAGCAVSNLEFIQFHPTCLYHPDARSFLISEAVRGEGGRLVLPDGTRFMAAHDERLELAPRDVVARAIDFEMKKHGLDCVYLDIAHQSPEFLQTHFPTILARCLEFGIDIRRQPIPVVPAAHYTCGGVQTDLHGRTDLAGLYAIGEAACTGLHGANRLASNSLLECMVFARAAVQTMGGEAAPSVTALPIWDDSLVSDPDECVVISHNWEELRRFMWDYVGIVRTNKRLERAANRIALLQAEIEEFYSHFAVTRDLLELRNLVQVADLIVRSAQSRHESRGLHFSRDYPHTEALALPTVLWPGSDARASSKNAPCH</sequence>
<organism evidence="15 17">
    <name type="scientific">Rhodoferax sediminis</name>
    <dbReference type="NCBI Taxonomy" id="2509614"/>
    <lineage>
        <taxon>Bacteria</taxon>
        <taxon>Pseudomonadati</taxon>
        <taxon>Pseudomonadota</taxon>
        <taxon>Betaproteobacteria</taxon>
        <taxon>Burkholderiales</taxon>
        <taxon>Comamonadaceae</taxon>
        <taxon>Rhodoferax</taxon>
    </lineage>
</organism>
<protein>
    <recommendedName>
        <fullName evidence="4 10">L-aspartate oxidase</fullName>
        <ecNumber evidence="4 10">1.4.3.16</ecNumber>
    </recommendedName>
</protein>
<dbReference type="GO" id="GO:0008734">
    <property type="term" value="F:L-aspartate oxidase activity"/>
    <property type="evidence" value="ECO:0007669"/>
    <property type="project" value="UniProtKB-UniRule"/>
</dbReference>
<dbReference type="Proteomes" id="UP000316798">
    <property type="component" value="Chromosome"/>
</dbReference>
<evidence type="ECO:0000256" key="10">
    <source>
        <dbReference type="NCBIfam" id="TIGR00551"/>
    </source>
</evidence>
<dbReference type="RefSeq" id="WP_142819438.1">
    <property type="nucleotide sequence ID" value="NZ_CP035503.1"/>
</dbReference>
<evidence type="ECO:0000256" key="5">
    <source>
        <dbReference type="ARBA" id="ARBA00022630"/>
    </source>
</evidence>
<evidence type="ECO:0000259" key="14">
    <source>
        <dbReference type="Pfam" id="PF02910"/>
    </source>
</evidence>
<dbReference type="AlphaFoldDB" id="A0A515DC69"/>
<dbReference type="NCBIfam" id="TIGR00551">
    <property type="entry name" value="nadB"/>
    <property type="match status" value="1"/>
</dbReference>
<proteinExistence type="inferred from homology"/>
<evidence type="ECO:0000256" key="1">
    <source>
        <dbReference type="ARBA" id="ARBA00001974"/>
    </source>
</evidence>
<evidence type="ECO:0000313" key="17">
    <source>
        <dbReference type="Proteomes" id="UP000316798"/>
    </source>
</evidence>
<dbReference type="FunFam" id="3.90.700.10:FF:000002">
    <property type="entry name" value="L-aspartate oxidase"/>
    <property type="match status" value="1"/>
</dbReference>
<evidence type="ECO:0000256" key="7">
    <source>
        <dbReference type="ARBA" id="ARBA00022827"/>
    </source>
</evidence>
<feature type="domain" description="Fumarate reductase/succinate dehydrogenase flavoprotein-like C-terminal" evidence="14">
    <location>
        <begin position="442"/>
        <end position="522"/>
    </location>
</feature>
<dbReference type="Gene3D" id="3.50.50.60">
    <property type="entry name" value="FAD/NAD(P)-binding domain"/>
    <property type="match status" value="1"/>
</dbReference>
<dbReference type="Gene3D" id="1.20.58.100">
    <property type="entry name" value="Fumarate reductase/succinate dehydrogenase flavoprotein-like, C-terminal domain"/>
    <property type="match status" value="1"/>
</dbReference>
<dbReference type="InterPro" id="IPR037099">
    <property type="entry name" value="Fum_R/Succ_DH_flav-like_C_sf"/>
</dbReference>
<keyword evidence="8 11" id="KW-0560">Oxidoreductase</keyword>
<dbReference type="EMBL" id="CP035503">
    <property type="protein sequence ID" value="QDL38014.1"/>
    <property type="molecule type" value="Genomic_DNA"/>
</dbReference>
<dbReference type="NCBIfam" id="NF006567">
    <property type="entry name" value="PRK09077.1"/>
    <property type="match status" value="1"/>
</dbReference>
<dbReference type="EC" id="1.4.3.16" evidence="4 10"/>
<dbReference type="GO" id="GO:0034628">
    <property type="term" value="P:'de novo' NAD+ biosynthetic process from L-aspartate"/>
    <property type="evidence" value="ECO:0007669"/>
    <property type="project" value="TreeGrafter"/>
</dbReference>
<keyword evidence="6 11" id="KW-0662">Pyridine nucleotide biosynthesis</keyword>
<dbReference type="FunFam" id="1.20.58.100:FF:000002">
    <property type="entry name" value="L-aspartate oxidase"/>
    <property type="match status" value="1"/>
</dbReference>
<dbReference type="KEGG" id="rhf:EUB48_15480"/>
<dbReference type="InterPro" id="IPR003953">
    <property type="entry name" value="FAD-dep_OxRdtase_2_FAD-bd"/>
</dbReference>
<evidence type="ECO:0000256" key="9">
    <source>
        <dbReference type="ARBA" id="ARBA00048305"/>
    </source>
</evidence>
<dbReference type="GO" id="GO:0005737">
    <property type="term" value="C:cytoplasm"/>
    <property type="evidence" value="ECO:0007669"/>
    <property type="project" value="UniProtKB-SubCell"/>
</dbReference>
<evidence type="ECO:0000256" key="4">
    <source>
        <dbReference type="ARBA" id="ARBA00012173"/>
    </source>
</evidence>
<dbReference type="InterPro" id="IPR027477">
    <property type="entry name" value="Succ_DH/fumarate_Rdtase_cat_sf"/>
</dbReference>
<comment type="function">
    <text evidence="11">Catalyzes the oxidation of L-aspartate to iminoaspartate.</text>
</comment>
<keyword evidence="12" id="KW-0175">Coiled coil</keyword>
<dbReference type="OrthoDB" id="9806724at2"/>
<feature type="coiled-coil region" evidence="12">
    <location>
        <begin position="454"/>
        <end position="481"/>
    </location>
</feature>
<name>A0A515DC69_9BURK</name>
<evidence type="ECO:0000256" key="11">
    <source>
        <dbReference type="RuleBase" id="RU362049"/>
    </source>
</evidence>
<dbReference type="SUPFAM" id="SSF46977">
    <property type="entry name" value="Succinate dehydrogenase/fumarate reductase flavoprotein C-terminal domain"/>
    <property type="match status" value="1"/>
</dbReference>
<accession>A0A515DC69</accession>
<comment type="catalytic activity">
    <reaction evidence="9">
        <text>L-aspartate + O2 = iminosuccinate + H2O2</text>
        <dbReference type="Rhea" id="RHEA:25876"/>
        <dbReference type="ChEBI" id="CHEBI:15379"/>
        <dbReference type="ChEBI" id="CHEBI:16240"/>
        <dbReference type="ChEBI" id="CHEBI:29991"/>
        <dbReference type="ChEBI" id="CHEBI:77875"/>
        <dbReference type="EC" id="1.4.3.16"/>
    </reaction>
    <physiologicalReaction direction="left-to-right" evidence="9">
        <dbReference type="Rhea" id="RHEA:25877"/>
    </physiologicalReaction>
</comment>
<evidence type="ECO:0000256" key="6">
    <source>
        <dbReference type="ARBA" id="ARBA00022642"/>
    </source>
</evidence>
<dbReference type="Gene3D" id="3.90.700.10">
    <property type="entry name" value="Succinate dehydrogenase/fumarate reductase flavoprotein, catalytic domain"/>
    <property type="match status" value="1"/>
</dbReference>
<evidence type="ECO:0000313" key="16">
    <source>
        <dbReference type="EMBL" id="QDL38532.1"/>
    </source>
</evidence>
<reference evidence="15 17" key="1">
    <citation type="submission" date="2019-01" db="EMBL/GenBank/DDBJ databases">
        <title>Genomic insights into a novel species Rhodoferax sp.</title>
        <authorList>
            <person name="Jin L."/>
        </authorList>
    </citation>
    <scope>NUCLEOTIDE SEQUENCE [LARGE SCALE GENOMIC DNA]</scope>
    <source>
        <strain evidence="15 17">CHu59-6-5</strain>
    </source>
</reference>
<keyword evidence="7 11" id="KW-0274">FAD</keyword>
<evidence type="ECO:0000313" key="15">
    <source>
        <dbReference type="EMBL" id="QDL38014.1"/>
    </source>
</evidence>
<comment type="similarity">
    <text evidence="3 11">Belongs to the FAD-dependent oxidoreductase 2 family. NadB subfamily.</text>
</comment>
<evidence type="ECO:0000259" key="13">
    <source>
        <dbReference type="Pfam" id="PF00890"/>
    </source>
</evidence>
<keyword evidence="17" id="KW-1185">Reference proteome</keyword>
<comment type="pathway">
    <text evidence="2 11">Cofactor biosynthesis; NAD(+) biosynthesis; iminoaspartate from L-aspartate (oxidase route): step 1/1.</text>
</comment>
<dbReference type="PANTHER" id="PTHR42716:SF2">
    <property type="entry name" value="L-ASPARTATE OXIDASE, CHLOROPLASTIC"/>
    <property type="match status" value="1"/>
</dbReference>
<evidence type="ECO:0000256" key="2">
    <source>
        <dbReference type="ARBA" id="ARBA00004950"/>
    </source>
</evidence>
<dbReference type="KEGG" id="rhf:EUB48_12530"/>
<evidence type="ECO:0000256" key="3">
    <source>
        <dbReference type="ARBA" id="ARBA00008562"/>
    </source>
</evidence>
<evidence type="ECO:0000256" key="12">
    <source>
        <dbReference type="SAM" id="Coils"/>
    </source>
</evidence>
<comment type="cofactor">
    <cofactor evidence="1 11">
        <name>FAD</name>
        <dbReference type="ChEBI" id="CHEBI:57692"/>
    </cofactor>
</comment>
<dbReference type="InterPro" id="IPR036188">
    <property type="entry name" value="FAD/NAD-bd_sf"/>
</dbReference>
<gene>
    <name evidence="15" type="ORF">EUB48_12530</name>
    <name evidence="16" type="ORF">EUB48_15480</name>
</gene>
<dbReference type="Pfam" id="PF02910">
    <property type="entry name" value="Succ_DH_flav_C"/>
    <property type="match status" value="1"/>
</dbReference>
<dbReference type="PANTHER" id="PTHR42716">
    <property type="entry name" value="L-ASPARTATE OXIDASE"/>
    <property type="match status" value="1"/>
</dbReference>
<dbReference type="Pfam" id="PF00890">
    <property type="entry name" value="FAD_binding_2"/>
    <property type="match status" value="1"/>
</dbReference>
<keyword evidence="5 11" id="KW-0285">Flavoprotein</keyword>
<comment type="subcellular location">
    <subcellularLocation>
        <location evidence="11">Cytoplasm</location>
    </subcellularLocation>
</comment>
<dbReference type="SUPFAM" id="SSF51905">
    <property type="entry name" value="FAD/NAD(P)-binding domain"/>
    <property type="match status" value="1"/>
</dbReference>
<dbReference type="SUPFAM" id="SSF56425">
    <property type="entry name" value="Succinate dehydrogenase/fumarate reductase flavoprotein, catalytic domain"/>
    <property type="match status" value="1"/>
</dbReference>
<dbReference type="InterPro" id="IPR005288">
    <property type="entry name" value="NadB"/>
</dbReference>
<dbReference type="PRINTS" id="PR00368">
    <property type="entry name" value="FADPNR"/>
</dbReference>
<evidence type="ECO:0000256" key="8">
    <source>
        <dbReference type="ARBA" id="ARBA00023002"/>
    </source>
</evidence>